<keyword evidence="5" id="KW-1185">Reference proteome</keyword>
<proteinExistence type="predicted"/>
<evidence type="ECO:0000256" key="1">
    <source>
        <dbReference type="ARBA" id="ARBA00022598"/>
    </source>
</evidence>
<dbReference type="GO" id="GO:0015631">
    <property type="term" value="F:tubulin binding"/>
    <property type="evidence" value="ECO:0007669"/>
    <property type="project" value="TreeGrafter"/>
</dbReference>
<evidence type="ECO:0000313" key="5">
    <source>
        <dbReference type="Proteomes" id="UP001295684"/>
    </source>
</evidence>
<dbReference type="PROSITE" id="PS51221">
    <property type="entry name" value="TTL"/>
    <property type="match status" value="1"/>
</dbReference>
<reference evidence="4" key="1">
    <citation type="submission" date="2023-07" db="EMBL/GenBank/DDBJ databases">
        <authorList>
            <consortium name="AG Swart"/>
            <person name="Singh M."/>
            <person name="Singh A."/>
            <person name="Seah K."/>
            <person name="Emmerich C."/>
        </authorList>
    </citation>
    <scope>NUCLEOTIDE SEQUENCE</scope>
    <source>
        <strain evidence="4">DP1</strain>
    </source>
</reference>
<dbReference type="SUPFAM" id="SSF56059">
    <property type="entry name" value="Glutathione synthetase ATP-binding domain-like"/>
    <property type="match status" value="1"/>
</dbReference>
<name>A0AAD1X9Y4_EUPCR</name>
<dbReference type="GO" id="GO:0005524">
    <property type="term" value="F:ATP binding"/>
    <property type="evidence" value="ECO:0007669"/>
    <property type="project" value="UniProtKB-KW"/>
</dbReference>
<evidence type="ECO:0000313" key="4">
    <source>
        <dbReference type="EMBL" id="CAI2362820.1"/>
    </source>
</evidence>
<keyword evidence="3" id="KW-0067">ATP-binding</keyword>
<gene>
    <name evidence="4" type="ORF">ECRASSUSDP1_LOCUS4148</name>
</gene>
<evidence type="ECO:0000256" key="3">
    <source>
        <dbReference type="ARBA" id="ARBA00022840"/>
    </source>
</evidence>
<dbReference type="GO" id="GO:0070740">
    <property type="term" value="F:tubulin-glutamic acid ligase activity"/>
    <property type="evidence" value="ECO:0007669"/>
    <property type="project" value="TreeGrafter"/>
</dbReference>
<dbReference type="GO" id="GO:0000226">
    <property type="term" value="P:microtubule cytoskeleton organization"/>
    <property type="evidence" value="ECO:0007669"/>
    <property type="project" value="TreeGrafter"/>
</dbReference>
<comment type="caution">
    <text evidence="4">The sequence shown here is derived from an EMBL/GenBank/DDBJ whole genome shotgun (WGS) entry which is preliminary data.</text>
</comment>
<dbReference type="InterPro" id="IPR004344">
    <property type="entry name" value="TTL/TTLL_fam"/>
</dbReference>
<dbReference type="GO" id="GO:0036064">
    <property type="term" value="C:ciliary basal body"/>
    <property type="evidence" value="ECO:0007669"/>
    <property type="project" value="TreeGrafter"/>
</dbReference>
<dbReference type="PANTHER" id="PTHR12241">
    <property type="entry name" value="TUBULIN POLYGLUTAMYLASE"/>
    <property type="match status" value="1"/>
</dbReference>
<dbReference type="Proteomes" id="UP001295684">
    <property type="component" value="Unassembled WGS sequence"/>
</dbReference>
<keyword evidence="2" id="KW-0547">Nucleotide-binding</keyword>
<evidence type="ECO:0000256" key="2">
    <source>
        <dbReference type="ARBA" id="ARBA00022741"/>
    </source>
</evidence>
<dbReference type="PANTHER" id="PTHR12241:SF154">
    <property type="entry name" value="TUBULIN POLYGLUTAMYLASE TTLL11"/>
    <property type="match status" value="1"/>
</dbReference>
<keyword evidence="1" id="KW-0436">Ligase</keyword>
<dbReference type="Pfam" id="PF03133">
    <property type="entry name" value="TTL"/>
    <property type="match status" value="1"/>
</dbReference>
<organism evidence="4 5">
    <name type="scientific">Euplotes crassus</name>
    <dbReference type="NCBI Taxonomy" id="5936"/>
    <lineage>
        <taxon>Eukaryota</taxon>
        <taxon>Sar</taxon>
        <taxon>Alveolata</taxon>
        <taxon>Ciliophora</taxon>
        <taxon>Intramacronucleata</taxon>
        <taxon>Spirotrichea</taxon>
        <taxon>Hypotrichia</taxon>
        <taxon>Euplotida</taxon>
        <taxon>Euplotidae</taxon>
        <taxon>Moneuplotes</taxon>
    </lineage>
</organism>
<dbReference type="AlphaFoldDB" id="A0AAD1X9Y4"/>
<dbReference type="Gene3D" id="3.30.470.20">
    <property type="entry name" value="ATP-grasp fold, B domain"/>
    <property type="match status" value="1"/>
</dbReference>
<accession>A0AAD1X9Y4</accession>
<dbReference type="EMBL" id="CAMPGE010003976">
    <property type="protein sequence ID" value="CAI2362820.1"/>
    <property type="molecule type" value="Genomic_DNA"/>
</dbReference>
<protein>
    <submittedName>
        <fullName evidence="4">Uncharacterized protein</fullName>
    </submittedName>
</protein>
<sequence>MSRTPLVHTSNSSFVKLPDIDKGDKSRLMLENFGVKQRSYSKLKVHDNSRNAYGSPQKINNHKHLQRTIEKYKVYSPMKIKGKVILSKPKEEIFKNEEEEEKKDEVFRINTVHAKGERNTLKEVIKLEGFKETKATGEGNLLWYYSSLREIDLKILNYRQCLFNRYPRASTICRKRQFHILLKKYQRYFPDDFDFIPRTYCLPDEYKSFRKRLDRKDDAFFLAKPSKGKGGDGIFFINKGTSITKEDMRIHEYIAQEYIKNPLLIDNKKFDFRLYLLIKGVDTMKAYIAFEGMARFCTEEYSKPAKAKKDSAQDDALLYKHLTNYSLNKKNENYVCNNDFENNENEGSKRLLSTIFKYLENDGIDVDEIKEDIRDICSKIVLAMQPFLVNSFHTDMGVGMETNQNLFHIFGLDILLDEDYKSWVMEINCFPSLSYFFDKPVIDPETETEKSIKLVSDLDKYLKPIVVKEAISIVRSDEIPKDSVFEQVFPPQEYPEDYQEFTVYNDIRVLFEILAGFRKPDILTLSQFQKICYFPGMKTDKLGKPEYAIIFAQYAKRGNRSFMTLDNFGHALEHLCSILYPEAGMNPRPLVSKLLEHTQSKAYY</sequence>